<dbReference type="AlphaFoldDB" id="A0A6A4EN55"/>
<reference evidence="11 12" key="1">
    <citation type="submission" date="2018-08" db="EMBL/GenBank/DDBJ databases">
        <title>Genomic investigation of the strawberry pathogen Phytophthora fragariae indicates pathogenicity is determined by transcriptional variation in three key races.</title>
        <authorList>
            <person name="Adams T.M."/>
            <person name="Armitage A.D."/>
            <person name="Sobczyk M.K."/>
            <person name="Bates H.J."/>
            <person name="Dunwell J.M."/>
            <person name="Nellist C.F."/>
            <person name="Harrison R.J."/>
        </authorList>
    </citation>
    <scope>NUCLEOTIDE SEQUENCE [LARGE SCALE GENOMIC DNA]</scope>
    <source>
        <strain evidence="11 12">SCRP333</strain>
    </source>
</reference>
<keyword evidence="4" id="KW-0132">Cell division</keyword>
<proteinExistence type="inferred from homology"/>
<evidence type="ECO:0000256" key="8">
    <source>
        <dbReference type="ARBA" id="ARBA00023328"/>
    </source>
</evidence>
<keyword evidence="12" id="KW-1185">Reference proteome</keyword>
<protein>
    <recommendedName>
        <fullName evidence="10">Shugoshin C-terminal domain-containing protein</fullName>
    </recommendedName>
</protein>
<comment type="subcellular location">
    <subcellularLocation>
        <location evidence="1">Chromosome</location>
        <location evidence="1">Centromere</location>
    </subcellularLocation>
</comment>
<keyword evidence="6" id="KW-0175">Coiled coil</keyword>
<organism evidence="11 12">
    <name type="scientific">Phytophthora rubi</name>
    <dbReference type="NCBI Taxonomy" id="129364"/>
    <lineage>
        <taxon>Eukaryota</taxon>
        <taxon>Sar</taxon>
        <taxon>Stramenopiles</taxon>
        <taxon>Oomycota</taxon>
        <taxon>Peronosporomycetes</taxon>
        <taxon>Peronosporales</taxon>
        <taxon>Peronosporaceae</taxon>
        <taxon>Phytophthora</taxon>
    </lineage>
</organism>
<comment type="caution">
    <text evidence="11">The sequence shown here is derived from an EMBL/GenBank/DDBJ whole genome shotgun (WGS) entry which is preliminary data.</text>
</comment>
<feature type="region of interest" description="Disordered" evidence="9">
    <location>
        <begin position="157"/>
        <end position="241"/>
    </location>
</feature>
<evidence type="ECO:0000256" key="3">
    <source>
        <dbReference type="ARBA" id="ARBA00022454"/>
    </source>
</evidence>
<evidence type="ECO:0000256" key="4">
    <source>
        <dbReference type="ARBA" id="ARBA00022618"/>
    </source>
</evidence>
<feature type="compositionally biased region" description="Polar residues" evidence="9">
    <location>
        <begin position="200"/>
        <end position="209"/>
    </location>
</feature>
<gene>
    <name evidence="11" type="ORF">PR003_g16605</name>
</gene>
<evidence type="ECO:0000256" key="5">
    <source>
        <dbReference type="ARBA" id="ARBA00022829"/>
    </source>
</evidence>
<dbReference type="EMBL" id="QXFT01001222">
    <property type="protein sequence ID" value="KAE9324940.1"/>
    <property type="molecule type" value="Genomic_DNA"/>
</dbReference>
<evidence type="ECO:0000256" key="6">
    <source>
        <dbReference type="ARBA" id="ARBA00023054"/>
    </source>
</evidence>
<dbReference type="Pfam" id="PF07557">
    <property type="entry name" value="Shugoshin_C"/>
    <property type="match status" value="1"/>
</dbReference>
<keyword evidence="8" id="KW-0137">Centromere</keyword>
<evidence type="ECO:0000259" key="10">
    <source>
        <dbReference type="Pfam" id="PF07557"/>
    </source>
</evidence>
<evidence type="ECO:0000256" key="1">
    <source>
        <dbReference type="ARBA" id="ARBA00004584"/>
    </source>
</evidence>
<dbReference type="GO" id="GO:0005634">
    <property type="term" value="C:nucleus"/>
    <property type="evidence" value="ECO:0007669"/>
    <property type="project" value="InterPro"/>
</dbReference>
<keyword evidence="5" id="KW-0159">Chromosome partition</keyword>
<evidence type="ECO:0000256" key="9">
    <source>
        <dbReference type="SAM" id="MobiDB-lite"/>
    </source>
</evidence>
<evidence type="ECO:0000256" key="7">
    <source>
        <dbReference type="ARBA" id="ARBA00023306"/>
    </source>
</evidence>
<dbReference type="PANTHER" id="PTHR21577">
    <property type="entry name" value="SHUGOSHIN"/>
    <property type="match status" value="1"/>
</dbReference>
<dbReference type="InterPro" id="IPR011515">
    <property type="entry name" value="Shugoshin_C"/>
</dbReference>
<dbReference type="GO" id="GO:0000775">
    <property type="term" value="C:chromosome, centromeric region"/>
    <property type="evidence" value="ECO:0007669"/>
    <property type="project" value="UniProtKB-SubCell"/>
</dbReference>
<evidence type="ECO:0000313" key="12">
    <source>
        <dbReference type="Proteomes" id="UP000434957"/>
    </source>
</evidence>
<sequence length="328" mass="37229">MVQGTSTARAFSIMQELQQLRDKVGGISEKNRQLAKALVKLPGFWQFGRLDFSHTCWSCIQTATRQELTRARAAQTAVFSNKVFEWMDARHKPVEVRHQATQCNFEEPDQRTRAFVEDMRLEPEPPLSPCRSHIAEQELGVPSLAKSANSVERGKIIVQDREESADDDSSSRELAIASGDTRPNSTTVDSEDSNFKGSRETQALQLQTKRSLHMGPGSSSQTGASRRLRRRDAGVSYAEPKLNTKLRRGDYYGLGKRTGQQVKSHRHHRPPKHRVISEPRRATFVTSPFGQQRSPFRRHTTRPVQRVSYAEPKLNTKLRQGDKFTFTT</sequence>
<keyword evidence="7" id="KW-0131">Cell cycle</keyword>
<dbReference type="GO" id="GO:0051301">
    <property type="term" value="P:cell division"/>
    <property type="evidence" value="ECO:0007669"/>
    <property type="project" value="UniProtKB-KW"/>
</dbReference>
<dbReference type="PANTHER" id="PTHR21577:SF3">
    <property type="entry name" value="SHUGOSHIN 1-RELATED"/>
    <property type="match status" value="1"/>
</dbReference>
<keyword evidence="3" id="KW-0158">Chromosome</keyword>
<dbReference type="InterPro" id="IPR038889">
    <property type="entry name" value="Shugoshin1/2"/>
</dbReference>
<name>A0A6A4EN55_9STRA</name>
<dbReference type="GO" id="GO:0045132">
    <property type="term" value="P:meiotic chromosome segregation"/>
    <property type="evidence" value="ECO:0007669"/>
    <property type="project" value="InterPro"/>
</dbReference>
<accession>A0A6A4EN55</accession>
<evidence type="ECO:0000313" key="11">
    <source>
        <dbReference type="EMBL" id="KAE9324940.1"/>
    </source>
</evidence>
<comment type="similarity">
    <text evidence="2">Belongs to the shugoshin family.</text>
</comment>
<evidence type="ECO:0000256" key="2">
    <source>
        <dbReference type="ARBA" id="ARBA00010845"/>
    </source>
</evidence>
<feature type="domain" description="Shugoshin C-terminal" evidence="10">
    <location>
        <begin position="225"/>
        <end position="248"/>
    </location>
</feature>
<dbReference type="Proteomes" id="UP000434957">
    <property type="component" value="Unassembled WGS sequence"/>
</dbReference>